<protein>
    <submittedName>
        <fullName evidence="2">Uncharacterized protein</fullName>
    </submittedName>
</protein>
<dbReference type="RefSeq" id="XP_064657844.1">
    <property type="nucleotide sequence ID" value="XM_064804043.1"/>
</dbReference>
<dbReference type="Proteomes" id="UP001337655">
    <property type="component" value="Unassembled WGS sequence"/>
</dbReference>
<organism evidence="2 3">
    <name type="scientific">Saxophila tyrrhenica</name>
    <dbReference type="NCBI Taxonomy" id="1690608"/>
    <lineage>
        <taxon>Eukaryota</taxon>
        <taxon>Fungi</taxon>
        <taxon>Dikarya</taxon>
        <taxon>Ascomycota</taxon>
        <taxon>Pezizomycotina</taxon>
        <taxon>Dothideomycetes</taxon>
        <taxon>Dothideomycetidae</taxon>
        <taxon>Mycosphaerellales</taxon>
        <taxon>Extremaceae</taxon>
        <taxon>Saxophila</taxon>
    </lineage>
</organism>
<evidence type="ECO:0000256" key="1">
    <source>
        <dbReference type="SAM" id="MobiDB-lite"/>
    </source>
</evidence>
<name>A0AAV9P6K3_9PEZI</name>
<evidence type="ECO:0000313" key="2">
    <source>
        <dbReference type="EMBL" id="KAK5168234.1"/>
    </source>
</evidence>
<dbReference type="AlphaFoldDB" id="A0AAV9P6K3"/>
<sequence length="204" mass="22470">MSTSKNVAPGSSSVKQKTRAKDPLPDPLAGLGLLDLDIDLPPPPRKNEEGVDIKALTFLEKRILENARLMFPVLYPKRYEATSKNTFTISLLYDFHTKPPTEKHPEPDPERGSYKWTACVTWGEDSQPPFNRLFCGDPSRSATEALENLLTASGMVMSSLTKAGMFFVKPEPMRKMREEGGAEKTAWESLNATLTKSGGKAAAP</sequence>
<proteinExistence type="predicted"/>
<feature type="region of interest" description="Disordered" evidence="1">
    <location>
        <begin position="1"/>
        <end position="26"/>
    </location>
</feature>
<feature type="region of interest" description="Disordered" evidence="1">
    <location>
        <begin position="177"/>
        <end position="204"/>
    </location>
</feature>
<evidence type="ECO:0000313" key="3">
    <source>
        <dbReference type="Proteomes" id="UP001337655"/>
    </source>
</evidence>
<keyword evidence="3" id="KW-1185">Reference proteome</keyword>
<dbReference type="GeneID" id="89928142"/>
<reference evidence="2 3" key="1">
    <citation type="submission" date="2023-08" db="EMBL/GenBank/DDBJ databases">
        <title>Black Yeasts Isolated from many extreme environments.</title>
        <authorList>
            <person name="Coleine C."/>
            <person name="Stajich J.E."/>
            <person name="Selbmann L."/>
        </authorList>
    </citation>
    <scope>NUCLEOTIDE SEQUENCE [LARGE SCALE GENOMIC DNA]</scope>
    <source>
        <strain evidence="2 3">CCFEE 5935</strain>
    </source>
</reference>
<comment type="caution">
    <text evidence="2">The sequence shown here is derived from an EMBL/GenBank/DDBJ whole genome shotgun (WGS) entry which is preliminary data.</text>
</comment>
<dbReference type="EMBL" id="JAVRRT010000010">
    <property type="protein sequence ID" value="KAK5168234.1"/>
    <property type="molecule type" value="Genomic_DNA"/>
</dbReference>
<accession>A0AAV9P6K3</accession>
<feature type="compositionally biased region" description="Basic and acidic residues" evidence="1">
    <location>
        <begin position="177"/>
        <end position="186"/>
    </location>
</feature>
<feature type="compositionally biased region" description="Polar residues" evidence="1">
    <location>
        <begin position="1"/>
        <end position="15"/>
    </location>
</feature>
<gene>
    <name evidence="2" type="ORF">LTR77_006803</name>
</gene>